<sequence length="213" mass="25112">MLKDLQEIRVHCDRCLATQRYRGNVVLMLVDASFTSIGLNYFKSIVPKIFEFRNRFAMNSLKELANAKIEDLTVVWRNRRSWNVAVESARYLTKLGDNDREALRLWARNSRLDNWEKDPIGSIKGVGLITYQYLRMMGGIDTVMPDKIVKRVLSELFSEAGIETPKNDIEFIKLVEEVAKYCNCRAIELCWAPWLLQYEDEERRRYLQMLYEL</sequence>
<dbReference type="EMBL" id="DSYZ01000128">
    <property type="protein sequence ID" value="HGT83438.1"/>
    <property type="molecule type" value="Genomic_DNA"/>
</dbReference>
<dbReference type="GO" id="GO:0003824">
    <property type="term" value="F:catalytic activity"/>
    <property type="evidence" value="ECO:0007669"/>
    <property type="project" value="InterPro"/>
</dbReference>
<evidence type="ECO:0000313" key="1">
    <source>
        <dbReference type="EMBL" id="HGT83438.1"/>
    </source>
</evidence>
<dbReference type="AlphaFoldDB" id="A0A7J3M3Z8"/>
<dbReference type="InterPro" id="IPR011257">
    <property type="entry name" value="DNA_glycosylase"/>
</dbReference>
<gene>
    <name evidence="1" type="ORF">ENT52_06910</name>
</gene>
<dbReference type="SUPFAM" id="SSF48150">
    <property type="entry name" value="DNA-glycosylase"/>
    <property type="match status" value="1"/>
</dbReference>
<accession>A0A7J3M3Z8</accession>
<comment type="caution">
    <text evidence="1">The sequence shown here is derived from an EMBL/GenBank/DDBJ whole genome shotgun (WGS) entry which is preliminary data.</text>
</comment>
<organism evidence="1">
    <name type="scientific">Archaeoglobus fulgidus</name>
    <dbReference type="NCBI Taxonomy" id="2234"/>
    <lineage>
        <taxon>Archaea</taxon>
        <taxon>Methanobacteriati</taxon>
        <taxon>Methanobacteriota</taxon>
        <taxon>Archaeoglobi</taxon>
        <taxon>Archaeoglobales</taxon>
        <taxon>Archaeoglobaceae</taxon>
        <taxon>Archaeoglobus</taxon>
    </lineage>
</organism>
<protein>
    <submittedName>
        <fullName evidence="1">Uncharacterized protein</fullName>
    </submittedName>
</protein>
<name>A0A7J3M3Z8_ARCFL</name>
<reference evidence="1" key="1">
    <citation type="journal article" date="2020" name="mSystems">
        <title>Genome- and Community-Level Interaction Insights into Carbon Utilization and Element Cycling Functions of Hydrothermarchaeota in Hydrothermal Sediment.</title>
        <authorList>
            <person name="Zhou Z."/>
            <person name="Liu Y."/>
            <person name="Xu W."/>
            <person name="Pan J."/>
            <person name="Luo Z.H."/>
            <person name="Li M."/>
        </authorList>
    </citation>
    <scope>NUCLEOTIDE SEQUENCE [LARGE SCALE GENOMIC DNA]</scope>
    <source>
        <strain evidence="1">SpSt-587</strain>
    </source>
</reference>
<proteinExistence type="predicted"/>
<dbReference type="GO" id="GO:0006281">
    <property type="term" value="P:DNA repair"/>
    <property type="evidence" value="ECO:0007669"/>
    <property type="project" value="InterPro"/>
</dbReference>